<evidence type="ECO:0000313" key="1">
    <source>
        <dbReference type="EMBL" id="MFD2099125.1"/>
    </source>
</evidence>
<keyword evidence="2" id="KW-1185">Reference proteome</keyword>
<proteinExistence type="predicted"/>
<comment type="caution">
    <text evidence="1">The sequence shown here is derived from an EMBL/GenBank/DDBJ whole genome shotgun (WGS) entry which is preliminary data.</text>
</comment>
<name>A0ABW4XVH0_9FLAO</name>
<dbReference type="EMBL" id="JBHUHU010000001">
    <property type="protein sequence ID" value="MFD2099125.1"/>
    <property type="molecule type" value="Genomic_DNA"/>
</dbReference>
<gene>
    <name evidence="1" type="ORF">ACFSJE_05015</name>
</gene>
<protein>
    <submittedName>
        <fullName evidence="1">Uncharacterized protein</fullName>
    </submittedName>
</protein>
<organism evidence="1 2">
    <name type="scientific">Flagellimonas iocasae</name>
    <dbReference type="NCBI Taxonomy" id="2055905"/>
    <lineage>
        <taxon>Bacteria</taxon>
        <taxon>Pseudomonadati</taxon>
        <taxon>Bacteroidota</taxon>
        <taxon>Flavobacteriia</taxon>
        <taxon>Flavobacteriales</taxon>
        <taxon>Flavobacteriaceae</taxon>
        <taxon>Flagellimonas</taxon>
    </lineage>
</organism>
<dbReference type="RefSeq" id="WP_379829886.1">
    <property type="nucleotide sequence ID" value="NZ_JBHUHU010000001.1"/>
</dbReference>
<dbReference type="Proteomes" id="UP001597342">
    <property type="component" value="Unassembled WGS sequence"/>
</dbReference>
<sequence>MKDYFIFTYNDKFNFKGGEKSVTVLFIPESSIRSSTLVQGLETFNQEKVLTDRFVAIIPAYAEGSLIEKLSTNVLNTFGRVVGFDKSYSEFNYSVYKFDAKGHLLKFFGSLAGLKNKTSFFSTLFRHGNHHIFETKSGLIESNPDHHFVFPSGKHSEKFIRTANVLRDSNEIYFIAIQLLGKFEGIETVYCDTASINVLPFAVFEIFNRFNIGREIRVKSFESYKLFEDFNQIFDPNSIVLISSSTSGNIIDRLREKQVLKDNLILVLFFLGDEESYAKHISNIFCNLSKSVEFEVGYEPFKTFKNSLVCNLCQNHSQPVIIQSDVFLNIEPKFNIVTLKKADAPSFLSRFVENHRAHKEENNIFKVHYRDIEEEDFNYEIYLDFCQLLKNLDSEHYPQSYHEKLTKISNAHIPLNTKYLLPLRDPGSKELTKMILRDNSWVNEPEIIDINNPDGIDPEISGTIVVVGATFVTGRHYFFINRLLRNFPKLSVVYFIGIARSFSKQFSDNIKSNLGIGEYGGKTFPVVQVDEIYIPQGKGENSWSKESLFIRELLGKIDYTSQLFKFFDERNRVLLNARGKKGLCNDTFLPTVTGETLCLRKGFVYWNFEVKPELAFQPQVYFTISSVINRLRNEPLNVERSLNQSTYVRNLISAETFNRFNDGIIQASILRAADYRMLSYDLDENQSLAMTVFLKSLIDRIDGDHGEALPEFLLALGLKKLRLKRLDFNDFAEYSMKKLHKGSMAYDFIEYLKGKLLK</sequence>
<evidence type="ECO:0000313" key="2">
    <source>
        <dbReference type="Proteomes" id="UP001597342"/>
    </source>
</evidence>
<accession>A0ABW4XVH0</accession>
<reference evidence="2" key="1">
    <citation type="journal article" date="2019" name="Int. J. Syst. Evol. Microbiol.">
        <title>The Global Catalogue of Microorganisms (GCM) 10K type strain sequencing project: providing services to taxonomists for standard genome sequencing and annotation.</title>
        <authorList>
            <consortium name="The Broad Institute Genomics Platform"/>
            <consortium name="The Broad Institute Genome Sequencing Center for Infectious Disease"/>
            <person name="Wu L."/>
            <person name="Ma J."/>
        </authorList>
    </citation>
    <scope>NUCLEOTIDE SEQUENCE [LARGE SCALE GENOMIC DNA]</scope>
    <source>
        <strain evidence="2">JCM 3389</strain>
    </source>
</reference>